<evidence type="ECO:0000313" key="2">
    <source>
        <dbReference type="Proteomes" id="UP000001194"/>
    </source>
</evidence>
<dbReference type="Proteomes" id="UP000001194">
    <property type="component" value="Unassembled WGS sequence"/>
</dbReference>
<dbReference type="RefSeq" id="XP_001889631.1">
    <property type="nucleotide sequence ID" value="XM_001889596.1"/>
</dbReference>
<dbReference type="OrthoDB" id="10432346at2759"/>
<organism evidence="2">
    <name type="scientific">Laccaria bicolor (strain S238N-H82 / ATCC MYA-4686)</name>
    <name type="common">Bicoloured deceiver</name>
    <name type="synonym">Laccaria laccata var. bicolor</name>
    <dbReference type="NCBI Taxonomy" id="486041"/>
    <lineage>
        <taxon>Eukaryota</taxon>
        <taxon>Fungi</taxon>
        <taxon>Dikarya</taxon>
        <taxon>Basidiomycota</taxon>
        <taxon>Agaricomycotina</taxon>
        <taxon>Agaricomycetes</taxon>
        <taxon>Agaricomycetidae</taxon>
        <taxon>Agaricales</taxon>
        <taxon>Agaricineae</taxon>
        <taxon>Hydnangiaceae</taxon>
        <taxon>Laccaria</taxon>
    </lineage>
</organism>
<dbReference type="InParanoid" id="B0E0B6"/>
<accession>B0E0B6</accession>
<evidence type="ECO:0000313" key="1">
    <source>
        <dbReference type="EMBL" id="EDQ99654.1"/>
    </source>
</evidence>
<dbReference type="GeneID" id="6085339"/>
<keyword evidence="2" id="KW-1185">Reference proteome</keyword>
<protein>
    <submittedName>
        <fullName evidence="1">Predicted protein</fullName>
    </submittedName>
</protein>
<sequence>MIIESESDKLEFFFLVKSEASISVFSKNELWTRITCKFLGFTGMLRLVLRVDNIDSATSCTQNTMQRAPHQMNKDP</sequence>
<name>B0E0B6_LACBS</name>
<proteinExistence type="predicted"/>
<reference evidence="1 2" key="1">
    <citation type="journal article" date="2008" name="Nature">
        <title>The genome of Laccaria bicolor provides insights into mycorrhizal symbiosis.</title>
        <authorList>
            <person name="Martin F."/>
            <person name="Aerts A."/>
            <person name="Ahren D."/>
            <person name="Brun A."/>
            <person name="Danchin E.G.J."/>
            <person name="Duchaussoy F."/>
            <person name="Gibon J."/>
            <person name="Kohler A."/>
            <person name="Lindquist E."/>
            <person name="Pereda V."/>
            <person name="Salamov A."/>
            <person name="Shapiro H.J."/>
            <person name="Wuyts J."/>
            <person name="Blaudez D."/>
            <person name="Buee M."/>
            <person name="Brokstein P."/>
            <person name="Canbaeck B."/>
            <person name="Cohen D."/>
            <person name="Courty P.E."/>
            <person name="Coutinho P.M."/>
            <person name="Delaruelle C."/>
            <person name="Detter J.C."/>
            <person name="Deveau A."/>
            <person name="DiFazio S."/>
            <person name="Duplessis S."/>
            <person name="Fraissinet-Tachet L."/>
            <person name="Lucic E."/>
            <person name="Frey-Klett P."/>
            <person name="Fourrey C."/>
            <person name="Feussner I."/>
            <person name="Gay G."/>
            <person name="Grimwood J."/>
            <person name="Hoegger P.J."/>
            <person name="Jain P."/>
            <person name="Kilaru S."/>
            <person name="Labbe J."/>
            <person name="Lin Y.C."/>
            <person name="Legue V."/>
            <person name="Le Tacon F."/>
            <person name="Marmeisse R."/>
            <person name="Melayah D."/>
            <person name="Montanini B."/>
            <person name="Muratet M."/>
            <person name="Nehls U."/>
            <person name="Niculita-Hirzel H."/>
            <person name="Oudot-Le Secq M.P."/>
            <person name="Peter M."/>
            <person name="Quesneville H."/>
            <person name="Rajashekar B."/>
            <person name="Reich M."/>
            <person name="Rouhier N."/>
            <person name="Schmutz J."/>
            <person name="Yin T."/>
            <person name="Chalot M."/>
            <person name="Henrissat B."/>
            <person name="Kuees U."/>
            <person name="Lucas S."/>
            <person name="Van de Peer Y."/>
            <person name="Podila G.K."/>
            <person name="Polle A."/>
            <person name="Pukkila P.J."/>
            <person name="Richardson P.M."/>
            <person name="Rouze P."/>
            <person name="Sanders I.R."/>
            <person name="Stajich J.E."/>
            <person name="Tunlid A."/>
            <person name="Tuskan G."/>
            <person name="Grigoriev I.V."/>
        </authorList>
    </citation>
    <scope>NUCLEOTIDE SEQUENCE [LARGE SCALE GENOMIC DNA]</scope>
    <source>
        <strain evidence="2">S238N-H82 / ATCC MYA-4686</strain>
    </source>
</reference>
<dbReference type="KEGG" id="lbc:LACBIDRAFT_316163"/>
<dbReference type="EMBL" id="DS547160">
    <property type="protein sequence ID" value="EDQ99654.1"/>
    <property type="molecule type" value="Genomic_DNA"/>
</dbReference>
<dbReference type="HOGENOM" id="CLU_199227_0_0_1"/>
<dbReference type="AlphaFoldDB" id="B0E0B6"/>
<gene>
    <name evidence="1" type="ORF">LACBIDRAFT_316163</name>
</gene>